<dbReference type="EMBL" id="RBKS01000001">
    <property type="protein sequence ID" value="RKR76369.1"/>
    <property type="molecule type" value="Genomic_DNA"/>
</dbReference>
<organism evidence="2 3">
    <name type="scientific">Frondihabitans australicus</name>
    <dbReference type="NCBI Taxonomy" id="386892"/>
    <lineage>
        <taxon>Bacteria</taxon>
        <taxon>Bacillati</taxon>
        <taxon>Actinomycetota</taxon>
        <taxon>Actinomycetes</taxon>
        <taxon>Micrococcales</taxon>
        <taxon>Microbacteriaceae</taxon>
        <taxon>Frondihabitans</taxon>
    </lineage>
</organism>
<feature type="compositionally biased region" description="Acidic residues" evidence="1">
    <location>
        <begin position="182"/>
        <end position="195"/>
    </location>
</feature>
<reference evidence="2 3" key="1">
    <citation type="submission" date="2018-10" db="EMBL/GenBank/DDBJ databases">
        <title>Sequencing the genomes of 1000 actinobacteria strains.</title>
        <authorList>
            <person name="Klenk H.-P."/>
        </authorList>
    </citation>
    <scope>NUCLEOTIDE SEQUENCE [LARGE SCALE GENOMIC DNA]</scope>
    <source>
        <strain evidence="2 3">DSM 17894</strain>
    </source>
</reference>
<evidence type="ECO:0000256" key="1">
    <source>
        <dbReference type="SAM" id="MobiDB-lite"/>
    </source>
</evidence>
<gene>
    <name evidence="2" type="ORF">C8E83_3541</name>
</gene>
<comment type="caution">
    <text evidence="2">The sequence shown here is derived from an EMBL/GenBank/DDBJ whole genome shotgun (WGS) entry which is preliminary data.</text>
</comment>
<name>A0A495IKR1_9MICO</name>
<accession>A0A495IKR1</accession>
<dbReference type="Proteomes" id="UP000280008">
    <property type="component" value="Unassembled WGS sequence"/>
</dbReference>
<feature type="region of interest" description="Disordered" evidence="1">
    <location>
        <begin position="182"/>
        <end position="201"/>
    </location>
</feature>
<keyword evidence="3" id="KW-1185">Reference proteome</keyword>
<evidence type="ECO:0000313" key="3">
    <source>
        <dbReference type="Proteomes" id="UP000280008"/>
    </source>
</evidence>
<protein>
    <submittedName>
        <fullName evidence="2">Uncharacterized protein</fullName>
    </submittedName>
</protein>
<evidence type="ECO:0000313" key="2">
    <source>
        <dbReference type="EMBL" id="RKR76369.1"/>
    </source>
</evidence>
<proteinExistence type="predicted"/>
<sequence>MSMVALCGELVQKLGDVAVDVAEGFEADSGTVSAALELHPSFTDTNHTRSSMIRAIIAREFSRAAIRAGMYERDGSGGAREIFELNGDEYALIRLRGAKHVNGELRVIANKGSSFGGIADDELVRLMPYVFAWFVDDTHRLRFLVAEVRGRTDTKVQYFEFGWTHYFDVPTVGGGFAFTPDDGDELDGWDVDESEQSGKQG</sequence>
<dbReference type="AlphaFoldDB" id="A0A495IKR1"/>